<keyword evidence="4" id="KW-0812">Transmembrane</keyword>
<evidence type="ECO:0000256" key="2">
    <source>
        <dbReference type="ARBA" id="ARBA00022741"/>
    </source>
</evidence>
<reference evidence="6 8" key="1">
    <citation type="submission" date="2016-10" db="EMBL/GenBank/DDBJ databases">
        <authorList>
            <person name="Varghese N."/>
            <person name="Submissions S."/>
        </authorList>
    </citation>
    <scope>NUCLEOTIDE SEQUENCE [LARGE SCALE GENOMIC DNA]</scope>
    <source>
        <strain evidence="6 8">GMCC 1.11211</strain>
    </source>
</reference>
<dbReference type="Proteomes" id="UP000297963">
    <property type="component" value="Unassembled WGS sequence"/>
</dbReference>
<dbReference type="InterPro" id="IPR045886">
    <property type="entry name" value="ThiF/MoeB/HesA"/>
</dbReference>
<evidence type="ECO:0000256" key="1">
    <source>
        <dbReference type="ARBA" id="ARBA00022679"/>
    </source>
</evidence>
<evidence type="ECO:0000313" key="8">
    <source>
        <dbReference type="Proteomes" id="UP000199681"/>
    </source>
</evidence>
<gene>
    <name evidence="7" type="primary">moeB</name>
    <name evidence="7" type="ORF">E3O11_12105</name>
    <name evidence="6" type="ORF">SAMN05216274_105217</name>
</gene>
<dbReference type="CDD" id="cd00757">
    <property type="entry name" value="ThiF_MoeB_HesA_family"/>
    <property type="match status" value="1"/>
</dbReference>
<dbReference type="NCBIfam" id="NF004281">
    <property type="entry name" value="PRK05690.1"/>
    <property type="match status" value="1"/>
</dbReference>
<organism evidence="7 9">
    <name type="scientific">Cryobacterium levicorallinum</name>
    <dbReference type="NCBI Taxonomy" id="995038"/>
    <lineage>
        <taxon>Bacteria</taxon>
        <taxon>Bacillati</taxon>
        <taxon>Actinomycetota</taxon>
        <taxon>Actinomycetes</taxon>
        <taxon>Micrococcales</taxon>
        <taxon>Microbacteriaceae</taxon>
        <taxon>Cryobacterium</taxon>
    </lineage>
</organism>
<keyword evidence="7" id="KW-0548">Nucleotidyltransferase</keyword>
<dbReference type="InterPro" id="IPR001763">
    <property type="entry name" value="Rhodanese-like_dom"/>
</dbReference>
<dbReference type="Pfam" id="PF00581">
    <property type="entry name" value="Rhodanese"/>
    <property type="match status" value="1"/>
</dbReference>
<evidence type="ECO:0000259" key="5">
    <source>
        <dbReference type="PROSITE" id="PS50206"/>
    </source>
</evidence>
<dbReference type="RefSeq" id="WP_092449168.1">
    <property type="nucleotide sequence ID" value="NZ_BKAC01000004.1"/>
</dbReference>
<dbReference type="Proteomes" id="UP000199681">
    <property type="component" value="Unassembled WGS sequence"/>
</dbReference>
<evidence type="ECO:0000313" key="9">
    <source>
        <dbReference type="Proteomes" id="UP000297963"/>
    </source>
</evidence>
<dbReference type="SUPFAM" id="SSF69572">
    <property type="entry name" value="Activating enzymes of the ubiquitin-like proteins"/>
    <property type="match status" value="1"/>
</dbReference>
<name>A0A1I3A5N5_9MICO</name>
<sequence>MSDVTLLAPLVEPGDELTAAELQRYSRHILIPEMGIVGQRRLKNARVLVIGAGGLGSPVLLYLAAAGVGTLGVIDNDTVDLSNLQRQIIHGVADLGHSKLESAAAAVAQLNPLVSIHRHDVWLDSANALDLFAQYDLIVDGADNFATRYLVSDAAAMLGKPCVWGSILRFDGQVSLFWNEHGPTYRDLYPEAPPAGSVPNCAEGGVFGMLCGTIGSTMVAEAVKLITGVGRTLLGRVVLFNAFDASWRELAIARDPANKPVTELIDYDVFCETMPASNQVDDAISVHELAAMLESRKRGARDFDLIDVREPGEFDIVHIAGALLIPQGGILSGEALSSLSRDRDIVVHCKAGARSAAVLAKLHSHGYDRVWQVEGGIDAWVREIATVLPT</sequence>
<dbReference type="PANTHER" id="PTHR10953">
    <property type="entry name" value="UBIQUITIN-ACTIVATING ENZYME E1"/>
    <property type="match status" value="1"/>
</dbReference>
<keyword evidence="4" id="KW-0472">Membrane</keyword>
<evidence type="ECO:0000256" key="4">
    <source>
        <dbReference type="SAM" id="Phobius"/>
    </source>
</evidence>
<dbReference type="GO" id="GO:0016779">
    <property type="term" value="F:nucleotidyltransferase activity"/>
    <property type="evidence" value="ECO:0007669"/>
    <property type="project" value="UniProtKB-KW"/>
</dbReference>
<keyword evidence="1 7" id="KW-0808">Transferase</keyword>
<dbReference type="PANTHER" id="PTHR10953:SF102">
    <property type="entry name" value="ADENYLYLTRANSFERASE AND SULFURTRANSFERASE MOCS3"/>
    <property type="match status" value="1"/>
</dbReference>
<keyword evidence="2" id="KW-0547">Nucleotide-binding</keyword>
<dbReference type="GO" id="GO:0004792">
    <property type="term" value="F:thiosulfate-cyanide sulfurtransferase activity"/>
    <property type="evidence" value="ECO:0007669"/>
    <property type="project" value="TreeGrafter"/>
</dbReference>
<evidence type="ECO:0000313" key="7">
    <source>
        <dbReference type="EMBL" id="TFB82635.1"/>
    </source>
</evidence>
<dbReference type="InterPro" id="IPR000594">
    <property type="entry name" value="ThiF_NAD_FAD-bd"/>
</dbReference>
<accession>A0A1I3A5N5</accession>
<dbReference type="GO" id="GO:0008641">
    <property type="term" value="F:ubiquitin-like modifier activating enzyme activity"/>
    <property type="evidence" value="ECO:0007669"/>
    <property type="project" value="InterPro"/>
</dbReference>
<proteinExistence type="predicted"/>
<dbReference type="SMART" id="SM00450">
    <property type="entry name" value="RHOD"/>
    <property type="match status" value="1"/>
</dbReference>
<dbReference type="CDD" id="cd00158">
    <property type="entry name" value="RHOD"/>
    <property type="match status" value="1"/>
</dbReference>
<keyword evidence="4" id="KW-1133">Transmembrane helix</keyword>
<dbReference type="PROSITE" id="PS50206">
    <property type="entry name" value="RHODANESE_3"/>
    <property type="match status" value="1"/>
</dbReference>
<keyword evidence="3" id="KW-0067">ATP-binding</keyword>
<dbReference type="FunFam" id="3.40.50.720:FF:000033">
    <property type="entry name" value="Adenylyltransferase and sulfurtransferase MOCS3"/>
    <property type="match status" value="1"/>
</dbReference>
<feature type="domain" description="Rhodanese" evidence="5">
    <location>
        <begin position="299"/>
        <end position="389"/>
    </location>
</feature>
<reference evidence="7 9" key="2">
    <citation type="submission" date="2019-03" db="EMBL/GenBank/DDBJ databases">
        <title>Genomics of glacier-inhabiting Cryobacterium strains.</title>
        <authorList>
            <person name="Liu Q."/>
            <person name="Xin Y.-H."/>
        </authorList>
    </citation>
    <scope>NUCLEOTIDE SEQUENCE [LARGE SCALE GENOMIC DNA]</scope>
    <source>
        <strain evidence="7 9">Hh34</strain>
    </source>
</reference>
<keyword evidence="8" id="KW-1185">Reference proteome</keyword>
<dbReference type="EMBL" id="SOFE01000023">
    <property type="protein sequence ID" value="TFB82635.1"/>
    <property type="molecule type" value="Genomic_DNA"/>
</dbReference>
<dbReference type="GO" id="GO:0008146">
    <property type="term" value="F:sulfotransferase activity"/>
    <property type="evidence" value="ECO:0007669"/>
    <property type="project" value="TreeGrafter"/>
</dbReference>
<dbReference type="InterPro" id="IPR035985">
    <property type="entry name" value="Ubiquitin-activating_enz"/>
</dbReference>
<dbReference type="EMBL" id="FOPW01000005">
    <property type="protein sequence ID" value="SFH45433.1"/>
    <property type="molecule type" value="Genomic_DNA"/>
</dbReference>
<comment type="caution">
    <text evidence="7">The sequence shown here is derived from an EMBL/GenBank/DDBJ whole genome shotgun (WGS) entry which is preliminary data.</text>
</comment>
<dbReference type="InterPro" id="IPR036873">
    <property type="entry name" value="Rhodanese-like_dom_sf"/>
</dbReference>
<protein>
    <submittedName>
        <fullName evidence="6">Adenylyltransferase and sulfurtransferase</fullName>
    </submittedName>
    <submittedName>
        <fullName evidence="7">Molybdopterin-synthase adenylyltransferase MoeB</fullName>
    </submittedName>
</protein>
<evidence type="ECO:0000256" key="3">
    <source>
        <dbReference type="ARBA" id="ARBA00022840"/>
    </source>
</evidence>
<dbReference type="Gene3D" id="3.40.50.720">
    <property type="entry name" value="NAD(P)-binding Rossmann-like Domain"/>
    <property type="match status" value="1"/>
</dbReference>
<dbReference type="Gene3D" id="3.40.250.10">
    <property type="entry name" value="Rhodanese-like domain"/>
    <property type="match status" value="1"/>
</dbReference>
<dbReference type="AlphaFoldDB" id="A0A1I3A5N5"/>
<dbReference type="GO" id="GO:0005829">
    <property type="term" value="C:cytosol"/>
    <property type="evidence" value="ECO:0007669"/>
    <property type="project" value="TreeGrafter"/>
</dbReference>
<feature type="transmembrane region" description="Helical" evidence="4">
    <location>
        <begin position="47"/>
        <end position="74"/>
    </location>
</feature>
<evidence type="ECO:0000313" key="6">
    <source>
        <dbReference type="EMBL" id="SFH45433.1"/>
    </source>
</evidence>
<dbReference type="STRING" id="995038.SAMN05216274_105217"/>
<dbReference type="Pfam" id="PF00899">
    <property type="entry name" value="ThiF"/>
    <property type="match status" value="1"/>
</dbReference>
<dbReference type="GO" id="GO:0005524">
    <property type="term" value="F:ATP binding"/>
    <property type="evidence" value="ECO:0007669"/>
    <property type="project" value="UniProtKB-KW"/>
</dbReference>